<name>A0A024U403_9STRA</name>
<dbReference type="AlphaFoldDB" id="A0A024U403"/>
<dbReference type="OrthoDB" id="187836at2759"/>
<dbReference type="SUPFAM" id="SSF53681">
    <property type="entry name" value="Aspartate/glutamate racemase"/>
    <property type="match status" value="1"/>
</dbReference>
<proteinExistence type="predicted"/>
<evidence type="ECO:0008006" key="4">
    <source>
        <dbReference type="Google" id="ProtNLM"/>
    </source>
</evidence>
<dbReference type="RefSeq" id="XP_008871368.1">
    <property type="nucleotide sequence ID" value="XM_008873146.1"/>
</dbReference>
<dbReference type="GO" id="GO:0047661">
    <property type="term" value="F:amino-acid racemase activity"/>
    <property type="evidence" value="ECO:0007669"/>
    <property type="project" value="InterPro"/>
</dbReference>
<dbReference type="InterPro" id="IPR001920">
    <property type="entry name" value="Asp/Glu_race"/>
</dbReference>
<organism evidence="3">
    <name type="scientific">Aphanomyces invadans</name>
    <dbReference type="NCBI Taxonomy" id="157072"/>
    <lineage>
        <taxon>Eukaryota</taxon>
        <taxon>Sar</taxon>
        <taxon>Stramenopiles</taxon>
        <taxon>Oomycota</taxon>
        <taxon>Saprolegniomycetes</taxon>
        <taxon>Saprolegniales</taxon>
        <taxon>Verrucalvaceae</taxon>
        <taxon>Aphanomyces</taxon>
    </lineage>
</organism>
<sequence length="325" mass="35296">MDMSSQHEPLLGILGGVGPAAGLVLHQAILRHTQNLGTDQGHLDVVHVSRSSDMAARPAYLAQHTSNTITIENPALGMARSLKMLVHAALTRQAKLIVGVPCNTFHAPPIWDTFVSAVAAEDPTSSVTLLHMLHETVRMVAEIAPSARVIGVMSTTGSRHSRIYHNLLEPHGYTVVEVPMAQQDALNDTIFNTEWGIKATSPSIHPRAVSNFESFATQLSEMGAHVAILGCTEIPMALPGSDVNGMLLVDPMVALARAMIREADPSKLVPLDMRLDLARCPVGKPKRTLSVRSEDGHTDLMDDDYDSDNDREAPVDVDTFRFCFY</sequence>
<protein>
    <recommendedName>
        <fullName evidence="4">Aspartate racemase</fullName>
    </recommendedName>
</protein>
<gene>
    <name evidence="3" type="ORF">H310_07710</name>
</gene>
<dbReference type="Pfam" id="PF01177">
    <property type="entry name" value="Asp_Glu_race"/>
    <property type="match status" value="1"/>
</dbReference>
<dbReference type="EMBL" id="KI913965">
    <property type="protein sequence ID" value="ETW00343.1"/>
    <property type="molecule type" value="Genomic_DNA"/>
</dbReference>
<evidence type="ECO:0000313" key="3">
    <source>
        <dbReference type="EMBL" id="ETW00343.1"/>
    </source>
</evidence>
<dbReference type="STRING" id="157072.A0A024U403"/>
<evidence type="ECO:0000256" key="2">
    <source>
        <dbReference type="SAM" id="MobiDB-lite"/>
    </source>
</evidence>
<dbReference type="Gene3D" id="3.40.50.1860">
    <property type="match status" value="2"/>
</dbReference>
<reference evidence="3" key="1">
    <citation type="submission" date="2013-12" db="EMBL/GenBank/DDBJ databases">
        <title>The Genome Sequence of Aphanomyces invadans NJM9701.</title>
        <authorList>
            <consortium name="The Broad Institute Genomics Platform"/>
            <person name="Russ C."/>
            <person name="Tyler B."/>
            <person name="van West P."/>
            <person name="Dieguez-Uribeondo J."/>
            <person name="Young S.K."/>
            <person name="Zeng Q."/>
            <person name="Gargeya S."/>
            <person name="Fitzgerald M."/>
            <person name="Abouelleil A."/>
            <person name="Alvarado L."/>
            <person name="Chapman S.B."/>
            <person name="Gainer-Dewar J."/>
            <person name="Goldberg J."/>
            <person name="Griggs A."/>
            <person name="Gujja S."/>
            <person name="Hansen M."/>
            <person name="Howarth C."/>
            <person name="Imamovic A."/>
            <person name="Ireland A."/>
            <person name="Larimer J."/>
            <person name="McCowan C."/>
            <person name="Murphy C."/>
            <person name="Pearson M."/>
            <person name="Poon T.W."/>
            <person name="Priest M."/>
            <person name="Roberts A."/>
            <person name="Saif S."/>
            <person name="Shea T."/>
            <person name="Sykes S."/>
            <person name="Wortman J."/>
            <person name="Nusbaum C."/>
            <person name="Birren B."/>
        </authorList>
    </citation>
    <scope>NUCLEOTIDE SEQUENCE [LARGE SCALE GENOMIC DNA]</scope>
    <source>
        <strain evidence="3">NJM9701</strain>
    </source>
</reference>
<feature type="region of interest" description="Disordered" evidence="2">
    <location>
        <begin position="288"/>
        <end position="309"/>
    </location>
</feature>
<evidence type="ECO:0000256" key="1">
    <source>
        <dbReference type="ARBA" id="ARBA00023235"/>
    </source>
</evidence>
<dbReference type="eggNOG" id="ENOG502RMRW">
    <property type="taxonomic scope" value="Eukaryota"/>
</dbReference>
<accession>A0A024U403</accession>
<dbReference type="PANTHER" id="PTHR21198">
    <property type="entry name" value="GLUTAMATE RACEMASE"/>
    <property type="match status" value="1"/>
</dbReference>
<dbReference type="PANTHER" id="PTHR21198:SF3">
    <property type="entry name" value="GLUTAMATE RACEMASE"/>
    <property type="match status" value="1"/>
</dbReference>
<keyword evidence="1" id="KW-0413">Isomerase</keyword>
<dbReference type="GeneID" id="20084760"/>
<dbReference type="InterPro" id="IPR015942">
    <property type="entry name" value="Asp/Glu/hydantoin_racemase"/>
</dbReference>
<dbReference type="VEuPathDB" id="FungiDB:H310_07710"/>